<reference evidence="1 2" key="1">
    <citation type="submission" date="2023-09" db="EMBL/GenBank/DDBJ databases">
        <authorList>
            <person name="Wang M."/>
        </authorList>
    </citation>
    <scope>NUCLEOTIDE SEQUENCE [LARGE SCALE GENOMIC DNA]</scope>
    <source>
        <strain evidence="1">GT-2023</strain>
        <tissue evidence="1">Liver</tissue>
    </source>
</reference>
<evidence type="ECO:0000313" key="1">
    <source>
        <dbReference type="EMBL" id="KAL1263728.1"/>
    </source>
</evidence>
<feature type="non-terminal residue" evidence="1">
    <location>
        <position position="94"/>
    </location>
</feature>
<evidence type="ECO:0000313" key="2">
    <source>
        <dbReference type="Proteomes" id="UP001558613"/>
    </source>
</evidence>
<keyword evidence="2" id="KW-1185">Reference proteome</keyword>
<name>A0ABR3MF63_9TELE</name>
<proteinExistence type="predicted"/>
<protein>
    <submittedName>
        <fullName evidence="1">Uncharacterized protein</fullName>
    </submittedName>
</protein>
<accession>A0ABR3MF63</accession>
<comment type="caution">
    <text evidence="1">The sequence shown here is derived from an EMBL/GenBank/DDBJ whole genome shotgun (WGS) entry which is preliminary data.</text>
</comment>
<dbReference type="EMBL" id="JAYMGO010000013">
    <property type="protein sequence ID" value="KAL1263728.1"/>
    <property type="molecule type" value="Genomic_DNA"/>
</dbReference>
<sequence>MLADGMLTVVAMGTAFEKRNQNYAQIASDQQSPAERIGSSAFVRDARVLEASSISFRGAERNEIRASMFHWGKWKKRMGANSSSKRPVFDDKED</sequence>
<organism evidence="1 2">
    <name type="scientific">Cirrhinus molitorella</name>
    <name type="common">mud carp</name>
    <dbReference type="NCBI Taxonomy" id="172907"/>
    <lineage>
        <taxon>Eukaryota</taxon>
        <taxon>Metazoa</taxon>
        <taxon>Chordata</taxon>
        <taxon>Craniata</taxon>
        <taxon>Vertebrata</taxon>
        <taxon>Euteleostomi</taxon>
        <taxon>Actinopterygii</taxon>
        <taxon>Neopterygii</taxon>
        <taxon>Teleostei</taxon>
        <taxon>Ostariophysi</taxon>
        <taxon>Cypriniformes</taxon>
        <taxon>Cyprinidae</taxon>
        <taxon>Labeoninae</taxon>
        <taxon>Labeonini</taxon>
        <taxon>Cirrhinus</taxon>
    </lineage>
</organism>
<gene>
    <name evidence="1" type="ORF">QQF64_006467</name>
</gene>
<dbReference type="Proteomes" id="UP001558613">
    <property type="component" value="Unassembled WGS sequence"/>
</dbReference>